<evidence type="ECO:0000256" key="6">
    <source>
        <dbReference type="ARBA" id="ARBA00022510"/>
    </source>
</evidence>
<dbReference type="EMBL" id="KX611401">
    <property type="protein sequence ID" value="API68897.1"/>
    <property type="molecule type" value="Genomic_RNA"/>
</dbReference>
<feature type="domain" description="Phlebovirus glycoprotein G2 C-terminal" evidence="28">
    <location>
        <begin position="1131"/>
        <end position="1287"/>
    </location>
</feature>
<dbReference type="GO" id="GO:0055036">
    <property type="term" value="C:virion membrane"/>
    <property type="evidence" value="ECO:0007669"/>
    <property type="project" value="UniProtKB-SubCell"/>
</dbReference>
<dbReference type="GO" id="GO:0039654">
    <property type="term" value="P:fusion of virus membrane with host endosome membrane"/>
    <property type="evidence" value="ECO:0007669"/>
    <property type="project" value="UniProtKB-KW"/>
</dbReference>
<feature type="coiled-coil region" evidence="23">
    <location>
        <begin position="141"/>
        <end position="181"/>
    </location>
</feature>
<keyword evidence="10" id="KW-0732">Signal</keyword>
<reference evidence="30 32" key="2">
    <citation type="journal article" date="2017" name="J. Gen. Virol.">
        <title>Characterization of the Bujaru, Frijoles and Tapara antigenic complexes into the Sandfly Fever group and two unclassified phleboviruses from Brazil.</title>
        <authorList>
            <person name="Vasconcelos P.F."/>
            <person name="Nunes Neto J.P."/>
            <person name="de Souza W.M."/>
            <person name="Acrani G.O."/>
            <person name="Romeiro M.F."/>
            <person name="Fumagalli M.J."/>
            <person name="Vieira C.L."/>
            <person name="Medeiros D.B."/>
            <person name="de Lima J.A."/>
            <person name="de Lima C.P."/>
            <person name="Cardoso J.F."/>
            <person name="Rodrigues S.G."/>
            <person name="Figueiredo L.T."/>
            <person name="da Silva S.P."/>
            <person name="Tesh R."/>
            <person name="Nunes M.R."/>
            <person name="Vasconcelos P.F."/>
        </authorList>
    </citation>
    <scope>NUCLEOTIDE SEQUENCE [LARGE SCALE GENOMIC DNA]</scope>
    <source>
        <strain evidence="30 32">BeAr479776</strain>
    </source>
</reference>
<keyword evidence="20" id="KW-1160">Virus entry into host cell</keyword>
<proteinExistence type="inferred from homology"/>
<dbReference type="GO" id="GO:0046718">
    <property type="term" value="P:symbiont entry into host cell"/>
    <property type="evidence" value="ECO:0007669"/>
    <property type="project" value="UniProtKB-KW"/>
</dbReference>
<comment type="subcellular location">
    <subcellularLocation>
        <location evidence="1">Host Golgi apparatus membrane</location>
        <topology evidence="1">Single-pass type I membrane protein</topology>
    </subcellularLocation>
    <subcellularLocation>
        <location evidence="2">Host endoplasmic reticulum membrane</location>
        <topology evidence="2">Single-pass type I membrane protein</topology>
    </subcellularLocation>
    <subcellularLocation>
        <location evidence="3">Virion membrane</location>
        <topology evidence="3">Single-pass type I membrane protein</topology>
    </subcellularLocation>
</comment>
<evidence type="ECO:0000256" key="13">
    <source>
        <dbReference type="ARBA" id="ARBA00022844"/>
    </source>
</evidence>
<dbReference type="Pfam" id="PF07243">
    <property type="entry name" value="Phlebovirus_G1"/>
    <property type="match status" value="1"/>
</dbReference>
<dbReference type="InterPro" id="IPR009879">
    <property type="entry name" value="Phlebovirus_NSM"/>
</dbReference>
<evidence type="ECO:0000259" key="28">
    <source>
        <dbReference type="Pfam" id="PF19019"/>
    </source>
</evidence>
<keyword evidence="13" id="KW-0946">Virion</keyword>
<evidence type="ECO:0000259" key="26">
    <source>
        <dbReference type="Pfam" id="PF07245"/>
    </source>
</evidence>
<evidence type="ECO:0000256" key="16">
    <source>
        <dbReference type="ARBA" id="ARBA00023136"/>
    </source>
</evidence>
<feature type="domain" description="Phlebovirus glycoprotein G2 fusion" evidence="26">
    <location>
        <begin position="795"/>
        <end position="1115"/>
    </location>
</feature>
<dbReference type="InterPro" id="IPR043603">
    <property type="entry name" value="Phlebo_G2_C"/>
</dbReference>
<dbReference type="Proteomes" id="UP000098165">
    <property type="component" value="Genome"/>
</dbReference>
<keyword evidence="5" id="KW-1168">Fusion of virus membrane with host membrane</keyword>
<evidence type="ECO:0000256" key="2">
    <source>
        <dbReference type="ARBA" id="ARBA00004482"/>
    </source>
</evidence>
<dbReference type="GO" id="GO:0016020">
    <property type="term" value="C:membrane"/>
    <property type="evidence" value="ECO:0007669"/>
    <property type="project" value="InterPro"/>
</dbReference>
<evidence type="ECO:0000259" key="27">
    <source>
        <dbReference type="Pfam" id="PF07246"/>
    </source>
</evidence>
<keyword evidence="8" id="KW-1162">Viral penetration into host cytoplasm</keyword>
<evidence type="ECO:0000313" key="32">
    <source>
        <dbReference type="Proteomes" id="UP000201357"/>
    </source>
</evidence>
<evidence type="ECO:0000256" key="3">
    <source>
        <dbReference type="ARBA" id="ARBA00004563"/>
    </source>
</evidence>
<feature type="transmembrane region" description="Helical" evidence="24">
    <location>
        <begin position="1264"/>
        <end position="1285"/>
    </location>
</feature>
<dbReference type="GeneID" id="80549638"/>
<evidence type="ECO:0000256" key="21">
    <source>
        <dbReference type="ARBA" id="ARBA00031199"/>
    </source>
</evidence>
<keyword evidence="16 24" id="KW-0472">Membrane</keyword>
<evidence type="ECO:0000256" key="18">
    <source>
        <dbReference type="ARBA" id="ARBA00023180"/>
    </source>
</evidence>
<evidence type="ECO:0000313" key="29">
    <source>
        <dbReference type="EMBL" id="AEL29689.1"/>
    </source>
</evidence>
<evidence type="ECO:0000256" key="19">
    <source>
        <dbReference type="ARBA" id="ARBA00023184"/>
    </source>
</evidence>
<reference evidence="29 31" key="1">
    <citation type="submission" date="2010-06" db="EMBL/GenBank/DDBJ databases">
        <title>Genetic diversity of the Phlebovirus genus.</title>
        <authorList>
            <person name="Palacios G."/>
            <person name="Savji N."/>
            <person name="Sze W."/>
            <person name="Hutchinson S."/>
            <person name="Tesh R."/>
            <person name="Travassos da Rosa A."/>
            <person name="Lipkin W."/>
        </authorList>
    </citation>
    <scope>NUCLEOTIDE SEQUENCE [LARGE SCALE GENOMIC DNA]</scope>
</reference>
<keyword evidence="12" id="KW-1040">Host Golgi apparatus</keyword>
<dbReference type="Gene3D" id="2.60.40.3770">
    <property type="match status" value="1"/>
</dbReference>
<evidence type="ECO:0000256" key="12">
    <source>
        <dbReference type="ARBA" id="ARBA00022812"/>
    </source>
</evidence>
<dbReference type="Pfam" id="PF19019">
    <property type="entry name" value="Phlebo_G2_C"/>
    <property type="match status" value="1"/>
</dbReference>
<evidence type="ECO:0000256" key="8">
    <source>
        <dbReference type="ARBA" id="ARBA00022595"/>
    </source>
</evidence>
<dbReference type="GO" id="GO:0044167">
    <property type="term" value="C:host cell endoplasmic reticulum membrane"/>
    <property type="evidence" value="ECO:0007669"/>
    <property type="project" value="UniProtKB-SubCell"/>
</dbReference>
<dbReference type="EMBL" id="HM566188">
    <property type="protein sequence ID" value="AEL29689.1"/>
    <property type="molecule type" value="Genomic_RNA"/>
</dbReference>
<evidence type="ECO:0000256" key="20">
    <source>
        <dbReference type="ARBA" id="ARBA00023296"/>
    </source>
</evidence>
<dbReference type="InterPro" id="IPR009878">
    <property type="entry name" value="Phlebovirus_G2_fusion"/>
</dbReference>
<feature type="domain" description="Phlebovirus glycoprotein G1" evidence="25">
    <location>
        <begin position="263"/>
        <end position="792"/>
    </location>
</feature>
<dbReference type="KEGG" id="vg:80549638"/>
<keyword evidence="9 24" id="KW-0812">Transmembrane</keyword>
<keyword evidence="6" id="KW-1170">Fusion of virus membrane with host endosomal membrane</keyword>
<keyword evidence="17" id="KW-1015">Disulfide bond</keyword>
<evidence type="ECO:0000256" key="4">
    <source>
        <dbReference type="ARBA" id="ARBA00015294"/>
    </source>
</evidence>
<dbReference type="RefSeq" id="YP_010839705.1">
    <property type="nucleotide sequence ID" value="NC_078056.1"/>
</dbReference>
<evidence type="ECO:0000256" key="11">
    <source>
        <dbReference type="ARBA" id="ARBA00022804"/>
    </source>
</evidence>
<keyword evidence="32" id="KW-1185">Reference proteome</keyword>
<dbReference type="Proteomes" id="UP000201357">
    <property type="component" value="Genome"/>
</dbReference>
<keyword evidence="14" id="KW-1043">Host membrane</keyword>
<evidence type="ECO:0000256" key="24">
    <source>
        <dbReference type="SAM" id="Phobius"/>
    </source>
</evidence>
<keyword evidence="15 24" id="KW-1133">Transmembrane helix</keyword>
<dbReference type="Gene3D" id="2.60.98.50">
    <property type="match status" value="3"/>
</dbReference>
<evidence type="ECO:0000256" key="22">
    <source>
        <dbReference type="ARBA" id="ARBA00033745"/>
    </source>
</evidence>
<keyword evidence="11" id="KW-1161">Viral attachment to host cell</keyword>
<evidence type="ECO:0000256" key="17">
    <source>
        <dbReference type="ARBA" id="ARBA00023157"/>
    </source>
</evidence>
<keyword evidence="23" id="KW-0175">Coiled coil</keyword>
<keyword evidence="19" id="KW-1038">Host endoplasmic reticulum</keyword>
<organism evidence="29 31">
    <name type="scientific">Uriurana virus</name>
    <dbReference type="NCBI Taxonomy" id="1055750"/>
    <lineage>
        <taxon>Viruses</taxon>
        <taxon>Riboviria</taxon>
        <taxon>Orthornavirae</taxon>
        <taxon>Negarnaviricota</taxon>
        <taxon>Polyploviricotina</taxon>
        <taxon>Bunyaviricetes</taxon>
        <taxon>Hareavirales</taxon>
        <taxon>Phenuiviridae</taxon>
        <taxon>Phlebovirus</taxon>
        <taxon>Phlebovirus uriuranaense</taxon>
    </lineage>
</organism>
<dbReference type="Pfam" id="PF07246">
    <property type="entry name" value="Phlebovirus_NSM"/>
    <property type="match status" value="1"/>
</dbReference>
<dbReference type="GO" id="GO:0019062">
    <property type="term" value="P:virion attachment to host cell"/>
    <property type="evidence" value="ECO:0007669"/>
    <property type="project" value="UniProtKB-KW"/>
</dbReference>
<dbReference type="GeneID" id="31079645"/>
<evidence type="ECO:0000313" key="30">
    <source>
        <dbReference type="EMBL" id="API68897.1"/>
    </source>
</evidence>
<feature type="domain" description="Phlebovirus nonstructural NS-M" evidence="27">
    <location>
        <begin position="4"/>
        <end position="258"/>
    </location>
</feature>
<evidence type="ECO:0000256" key="9">
    <source>
        <dbReference type="ARBA" id="ARBA00022692"/>
    </source>
</evidence>
<protein>
    <recommendedName>
        <fullName evidence="4">Envelopment polyprotein</fullName>
    </recommendedName>
    <alternativeName>
        <fullName evidence="21">M polyprotein</fullName>
    </alternativeName>
</protein>
<dbReference type="KEGG" id="vg:31079645"/>
<sequence length="1302" mass="144314">MKYLTILTLTTLLSTAYCSYKLLAVHSKGSSEICLSNLASLSALKRYWVDLDQEISAGDKHCSLGSSGMSFSTNKTIMSLIAEVQNSPSELALYCTTIDSADSIGLSFDGLSDNFNKAKILNCKDPSKSLGDIEGSGNKNLNMISDQIRGYRERIAEMEERLISETKLLEAEREIRNMELNDHSDRYYSNDVKLRAHEEIINKRDMTISKQSGIIMSLQKNLTETMRLLNNIATHKPKLTTVLPVITAISLLSSSMAELPIPTHAKNRLGSGSFKISEDDEEGCRPLSYGVNCPAFDLMLRSDHYPFFRAHYSHRSILEAMNDKLITKDKNAVCTLNDSKNADCYDDKSFIKTMCPNGFNSAHYLDNKGKFRAIKCENSHELTEDCTHCRKMKSNVAKPIHKSSLSLQDAVCQPNSDQYNGPSILLKGVCSVGNKKIKRCESGVSKTESMAFVVFSGKGKLYLDNLMLRNLEVISKESFICYDREGQQDGQSKNEVETRKLKRFDVSECKNVDETKSKHCAGDEVFCTKFSCTGSYPVAQCIVAQGSGPIEVNINGVWLKPLCVGFEKVVVRREIRRPIITRQSECVNCIYECRNKDIILRSTGFRMISAVACSHGSCISITQSPSTDIHIPYPGMSASSGDPIGVHMSHDDSSVSSRITLKCPPVDQCVAHSCNFCFEALLNYQCHSIISGFSVFFILALMLFILCLILVWFLKLFRVSPKILRKPFSWSHALLKWVVMKGVLCVSTRLQNLNDEIGWNGEVVVQRPQIAPRRLTRFTYTIGILFLILSVASGCSEFAVASSKMTKCVSKESKINCRVSGSVLLKAGVIGSETCLLIKGHTDSQKTLISVKTVSSEIVCREGQSFWTGQFTPKCVSSRRCHGVGECYDDLCQSWNDNKTSIEFSGVSKNEKMSENKCLEQCGGIGCGCFNINPSCLFVHCELQSTRKEAIRVFSCVDWVHKLTLLVTDSQGSSEKVSLSSMGTKFFKWGSLTLSLDAEVISGSNSLLFMQNGEGGFSIADEQFSDIPREGYIGEVRCSSEAAVISAHSSCKRAPNLIKYKPIMDMAECTTNLVDPFTMFIKGSLPQTRNGKTFTSTTDQKSVQALANAQISAQISLNLDDYDVEFKEDSVSCESTFLNISGCYSCDLGARVCVRVVTSDQGVFTCHNEDNSLILAFHVSSSAKEYCQIVHYNSPHVEESMMYSCGGEERPMVIKGSLIAMMPYDFRNSTGGQSTVVNPRSGGWSFKGWASGFMNWIGGPIKTILLILLYICLSIVGILLLIWLIKKFTIIGISSILNRKRK</sequence>
<evidence type="ECO:0000313" key="31">
    <source>
        <dbReference type="Proteomes" id="UP000098165"/>
    </source>
</evidence>
<feature type="transmembrane region" description="Helical" evidence="24">
    <location>
        <begin position="693"/>
        <end position="717"/>
    </location>
</feature>
<dbReference type="GO" id="GO:0044178">
    <property type="term" value="C:host cell Golgi membrane"/>
    <property type="evidence" value="ECO:0007669"/>
    <property type="project" value="UniProtKB-SubCell"/>
</dbReference>
<evidence type="ECO:0000256" key="7">
    <source>
        <dbReference type="ARBA" id="ARBA00022581"/>
    </source>
</evidence>
<comment type="similarity">
    <text evidence="22">Belongs to the phlebovirus envelope glycoprotein family.</text>
</comment>
<evidence type="ECO:0000256" key="5">
    <source>
        <dbReference type="ARBA" id="ARBA00022506"/>
    </source>
</evidence>
<evidence type="ECO:0000256" key="10">
    <source>
        <dbReference type="ARBA" id="ARBA00022729"/>
    </source>
</evidence>
<keyword evidence="18" id="KW-0325">Glycoprotein</keyword>
<evidence type="ECO:0000256" key="23">
    <source>
        <dbReference type="SAM" id="Coils"/>
    </source>
</evidence>
<accession>I1T372</accession>
<evidence type="ECO:0000256" key="1">
    <source>
        <dbReference type="ARBA" id="ARBA00004244"/>
    </source>
</evidence>
<name>I1T372_9VIRU</name>
<dbReference type="InterPro" id="IPR010826">
    <property type="entry name" value="Phlebovirus_G1"/>
</dbReference>
<dbReference type="Pfam" id="PF07245">
    <property type="entry name" value="Phlebovirus_G2"/>
    <property type="match status" value="1"/>
</dbReference>
<keyword evidence="7" id="KW-0945">Host-virus interaction</keyword>
<feature type="transmembrane region" description="Helical" evidence="24">
    <location>
        <begin position="778"/>
        <end position="801"/>
    </location>
</feature>
<dbReference type="RefSeq" id="YP_009346025.1">
    <property type="nucleotide sequence ID" value="NC_033840.1"/>
</dbReference>
<evidence type="ECO:0000256" key="15">
    <source>
        <dbReference type="ARBA" id="ARBA00022989"/>
    </source>
</evidence>
<evidence type="ECO:0000256" key="14">
    <source>
        <dbReference type="ARBA" id="ARBA00022870"/>
    </source>
</evidence>
<evidence type="ECO:0000259" key="25">
    <source>
        <dbReference type="Pfam" id="PF07243"/>
    </source>
</evidence>